<protein>
    <submittedName>
        <fullName evidence="1">Uncharacterized protein</fullName>
    </submittedName>
</protein>
<gene>
    <name evidence="1" type="ORF">Patl1_07135</name>
</gene>
<accession>A0ACC1AIY2</accession>
<keyword evidence="2" id="KW-1185">Reference proteome</keyword>
<name>A0ACC1AIY2_9ROSI</name>
<proteinExistence type="predicted"/>
<evidence type="ECO:0000313" key="2">
    <source>
        <dbReference type="Proteomes" id="UP001164250"/>
    </source>
</evidence>
<evidence type="ECO:0000313" key="1">
    <source>
        <dbReference type="EMBL" id="KAJ0086628.1"/>
    </source>
</evidence>
<reference evidence="2" key="1">
    <citation type="journal article" date="2023" name="G3 (Bethesda)">
        <title>Genome assembly and association tests identify interacting loci associated with vigor, precocity, and sex in interspecific pistachio rootstocks.</title>
        <authorList>
            <person name="Palmer W."/>
            <person name="Jacygrad E."/>
            <person name="Sagayaradj S."/>
            <person name="Cavanaugh K."/>
            <person name="Han R."/>
            <person name="Bertier L."/>
            <person name="Beede B."/>
            <person name="Kafkas S."/>
            <person name="Golino D."/>
            <person name="Preece J."/>
            <person name="Michelmore R."/>
        </authorList>
    </citation>
    <scope>NUCLEOTIDE SEQUENCE [LARGE SCALE GENOMIC DNA]</scope>
</reference>
<organism evidence="1 2">
    <name type="scientific">Pistacia atlantica</name>
    <dbReference type="NCBI Taxonomy" id="434234"/>
    <lineage>
        <taxon>Eukaryota</taxon>
        <taxon>Viridiplantae</taxon>
        <taxon>Streptophyta</taxon>
        <taxon>Embryophyta</taxon>
        <taxon>Tracheophyta</taxon>
        <taxon>Spermatophyta</taxon>
        <taxon>Magnoliopsida</taxon>
        <taxon>eudicotyledons</taxon>
        <taxon>Gunneridae</taxon>
        <taxon>Pentapetalae</taxon>
        <taxon>rosids</taxon>
        <taxon>malvids</taxon>
        <taxon>Sapindales</taxon>
        <taxon>Anacardiaceae</taxon>
        <taxon>Pistacia</taxon>
    </lineage>
</organism>
<sequence length="36" mass="4271">MDGSPHLKDNHPLCNNYSTSPLLLLFFFFFFFFSII</sequence>
<dbReference type="EMBL" id="CM047906">
    <property type="protein sequence ID" value="KAJ0086628.1"/>
    <property type="molecule type" value="Genomic_DNA"/>
</dbReference>
<dbReference type="Proteomes" id="UP001164250">
    <property type="component" value="Chromosome 10"/>
</dbReference>
<comment type="caution">
    <text evidence="1">The sequence shown here is derived from an EMBL/GenBank/DDBJ whole genome shotgun (WGS) entry which is preliminary data.</text>
</comment>